<dbReference type="AlphaFoldDB" id="A0AAE1A8L7"/>
<organism evidence="2 3">
    <name type="scientific">Elysia crispata</name>
    <name type="common">lettuce slug</name>
    <dbReference type="NCBI Taxonomy" id="231223"/>
    <lineage>
        <taxon>Eukaryota</taxon>
        <taxon>Metazoa</taxon>
        <taxon>Spiralia</taxon>
        <taxon>Lophotrochozoa</taxon>
        <taxon>Mollusca</taxon>
        <taxon>Gastropoda</taxon>
        <taxon>Heterobranchia</taxon>
        <taxon>Euthyneura</taxon>
        <taxon>Panpulmonata</taxon>
        <taxon>Sacoglossa</taxon>
        <taxon>Placobranchoidea</taxon>
        <taxon>Plakobranchidae</taxon>
        <taxon>Elysia</taxon>
    </lineage>
</organism>
<reference evidence="2" key="1">
    <citation type="journal article" date="2023" name="G3 (Bethesda)">
        <title>A reference genome for the long-term kleptoplast-retaining sea slug Elysia crispata morphotype clarki.</title>
        <authorList>
            <person name="Eastman K.E."/>
            <person name="Pendleton A.L."/>
            <person name="Shaikh M.A."/>
            <person name="Suttiyut T."/>
            <person name="Ogas R."/>
            <person name="Tomko P."/>
            <person name="Gavelis G."/>
            <person name="Widhalm J.R."/>
            <person name="Wisecaver J.H."/>
        </authorList>
    </citation>
    <scope>NUCLEOTIDE SEQUENCE</scope>
    <source>
        <strain evidence="2">ECLA1</strain>
    </source>
</reference>
<name>A0AAE1A8L7_9GAST</name>
<feature type="region of interest" description="Disordered" evidence="1">
    <location>
        <begin position="1"/>
        <end position="21"/>
    </location>
</feature>
<gene>
    <name evidence="2" type="ORF">RRG08_015362</name>
</gene>
<protein>
    <submittedName>
        <fullName evidence="2">Uncharacterized protein</fullName>
    </submittedName>
</protein>
<keyword evidence="3" id="KW-1185">Reference proteome</keyword>
<accession>A0AAE1A8L7</accession>
<comment type="caution">
    <text evidence="2">The sequence shown here is derived from an EMBL/GenBank/DDBJ whole genome shotgun (WGS) entry which is preliminary data.</text>
</comment>
<evidence type="ECO:0000313" key="2">
    <source>
        <dbReference type="EMBL" id="KAK3783022.1"/>
    </source>
</evidence>
<dbReference type="Proteomes" id="UP001283361">
    <property type="component" value="Unassembled WGS sequence"/>
</dbReference>
<dbReference type="EMBL" id="JAWDGP010002462">
    <property type="protein sequence ID" value="KAK3783022.1"/>
    <property type="molecule type" value="Genomic_DNA"/>
</dbReference>
<sequence length="68" mass="7576">MIKDSISLSSRGDGTGSVRTSSRSFYQWLRRYGAELRGEALTTAQSTQHVLRMTDSQLPRTEQTAGQL</sequence>
<evidence type="ECO:0000256" key="1">
    <source>
        <dbReference type="SAM" id="MobiDB-lite"/>
    </source>
</evidence>
<evidence type="ECO:0000313" key="3">
    <source>
        <dbReference type="Proteomes" id="UP001283361"/>
    </source>
</evidence>
<proteinExistence type="predicted"/>